<dbReference type="GO" id="GO:0009887">
    <property type="term" value="P:animal organ morphogenesis"/>
    <property type="evidence" value="ECO:0007669"/>
    <property type="project" value="TreeGrafter"/>
</dbReference>
<dbReference type="PANTHER" id="PTHR10574">
    <property type="entry name" value="NETRIN/LAMININ-RELATED"/>
    <property type="match status" value="1"/>
</dbReference>
<reference evidence="4 5" key="1">
    <citation type="journal article" date="2017" name="Gigascience">
        <title>Draft genome of the honey bee ectoparasitic mite, Tropilaelaps mercedesae, is shaped by the parasitic life history.</title>
        <authorList>
            <person name="Dong X."/>
            <person name="Armstrong S.D."/>
            <person name="Xia D."/>
            <person name="Makepeace B.L."/>
            <person name="Darby A.C."/>
            <person name="Kadowaki T."/>
        </authorList>
    </citation>
    <scope>NUCLEOTIDE SEQUENCE [LARGE SCALE GENOMIC DNA]</scope>
    <source>
        <strain evidence="4">Wuxi-XJTLU</strain>
    </source>
</reference>
<dbReference type="GO" id="GO:0007411">
    <property type="term" value="P:axon guidance"/>
    <property type="evidence" value="ECO:0007669"/>
    <property type="project" value="TreeGrafter"/>
</dbReference>
<accession>A0A1V9XVC2</accession>
<keyword evidence="1" id="KW-1015">Disulfide bond</keyword>
<protein>
    <submittedName>
        <fullName evidence="4">Laminin subunit gamma-1-like</fullName>
    </submittedName>
</protein>
<comment type="caution">
    <text evidence="4">The sequence shown here is derived from an EMBL/GenBank/DDBJ whole genome shotgun (WGS) entry which is preliminary data.</text>
</comment>
<gene>
    <name evidence="4" type="ORF">BIW11_07137</name>
</gene>
<evidence type="ECO:0000256" key="2">
    <source>
        <dbReference type="ARBA" id="ARBA00023292"/>
    </source>
</evidence>
<dbReference type="InParanoid" id="A0A1V9XVC2"/>
<evidence type="ECO:0000256" key="1">
    <source>
        <dbReference type="ARBA" id="ARBA00023157"/>
    </source>
</evidence>
<dbReference type="InterPro" id="IPR050440">
    <property type="entry name" value="Laminin/Netrin_ECM"/>
</dbReference>
<dbReference type="GO" id="GO:0009888">
    <property type="term" value="P:tissue development"/>
    <property type="evidence" value="ECO:0007669"/>
    <property type="project" value="TreeGrafter"/>
</dbReference>
<evidence type="ECO:0000259" key="3">
    <source>
        <dbReference type="PROSITE" id="PS51117"/>
    </source>
</evidence>
<dbReference type="AlphaFoldDB" id="A0A1V9XVC2"/>
<evidence type="ECO:0000313" key="5">
    <source>
        <dbReference type="Proteomes" id="UP000192247"/>
    </source>
</evidence>
<feature type="domain" description="Laminin N-terminal" evidence="3">
    <location>
        <begin position="1"/>
        <end position="93"/>
    </location>
</feature>
<organism evidence="4 5">
    <name type="scientific">Tropilaelaps mercedesae</name>
    <dbReference type="NCBI Taxonomy" id="418985"/>
    <lineage>
        <taxon>Eukaryota</taxon>
        <taxon>Metazoa</taxon>
        <taxon>Ecdysozoa</taxon>
        <taxon>Arthropoda</taxon>
        <taxon>Chelicerata</taxon>
        <taxon>Arachnida</taxon>
        <taxon>Acari</taxon>
        <taxon>Parasitiformes</taxon>
        <taxon>Mesostigmata</taxon>
        <taxon>Gamasina</taxon>
        <taxon>Dermanyssoidea</taxon>
        <taxon>Laelapidae</taxon>
        <taxon>Tropilaelaps</taxon>
    </lineage>
</organism>
<dbReference type="PANTHER" id="PTHR10574:SF435">
    <property type="entry name" value="LAMININ SUBUNIT GAMMA-1"/>
    <property type="match status" value="1"/>
</dbReference>
<keyword evidence="5" id="KW-1185">Reference proteome</keyword>
<keyword evidence="2" id="KW-0424">Laminin EGF-like domain</keyword>
<dbReference type="Gene3D" id="2.60.120.260">
    <property type="entry name" value="Galactose-binding domain-like"/>
    <property type="match status" value="1"/>
</dbReference>
<dbReference type="Pfam" id="PF00055">
    <property type="entry name" value="Laminin_N"/>
    <property type="match status" value="1"/>
</dbReference>
<dbReference type="OrthoDB" id="430826at2759"/>
<proteinExistence type="predicted"/>
<dbReference type="Proteomes" id="UP000192247">
    <property type="component" value="Unassembled WGS sequence"/>
</dbReference>
<dbReference type="InterPro" id="IPR008211">
    <property type="entry name" value="Laminin_N"/>
</dbReference>
<name>A0A1V9XVC2_9ACAR</name>
<feature type="non-terminal residue" evidence="4">
    <location>
        <position position="93"/>
    </location>
</feature>
<dbReference type="PROSITE" id="PS51117">
    <property type="entry name" value="LAMININ_NTER"/>
    <property type="match status" value="1"/>
</dbReference>
<dbReference type="STRING" id="418985.A0A1V9XVC2"/>
<sequence>MPQRCLPPYTNVAYNRAVNASNTCGIKEPQQFCAQSPYLKASLECEFCDDRYERSSHSSRYITDFAGPDNLTWWQSETLMERVDEAPVDLTID</sequence>
<evidence type="ECO:0000313" key="4">
    <source>
        <dbReference type="EMBL" id="OQR77373.1"/>
    </source>
</evidence>
<dbReference type="EMBL" id="MNPL01003611">
    <property type="protein sequence ID" value="OQR77373.1"/>
    <property type="molecule type" value="Genomic_DNA"/>
</dbReference>